<evidence type="ECO:0000259" key="1">
    <source>
        <dbReference type="Pfam" id="PF17921"/>
    </source>
</evidence>
<dbReference type="InterPro" id="IPR041588">
    <property type="entry name" value="Integrase_H2C2"/>
</dbReference>
<dbReference type="Gene3D" id="1.10.340.70">
    <property type="match status" value="1"/>
</dbReference>
<dbReference type="PANTHER" id="PTHR45835:SF99">
    <property type="entry name" value="CHROMO DOMAIN-CONTAINING PROTEIN-RELATED"/>
    <property type="match status" value="1"/>
</dbReference>
<keyword evidence="4" id="KW-1185">Reference proteome</keyword>
<evidence type="ECO:0000313" key="4">
    <source>
        <dbReference type="Proteomes" id="UP001341281"/>
    </source>
</evidence>
<evidence type="ECO:0000259" key="2">
    <source>
        <dbReference type="Pfam" id="PF24626"/>
    </source>
</evidence>
<feature type="domain" description="Integrase zinc-binding" evidence="1">
    <location>
        <begin position="56"/>
        <end position="112"/>
    </location>
</feature>
<dbReference type="EMBL" id="CP144752">
    <property type="protein sequence ID" value="WVZ88981.1"/>
    <property type="molecule type" value="Genomic_DNA"/>
</dbReference>
<accession>A0AAQ3UC44</accession>
<dbReference type="Proteomes" id="UP001341281">
    <property type="component" value="Chromosome 08"/>
</dbReference>
<protein>
    <recommendedName>
        <fullName evidence="5">Retrotransposon protein, putative, Ty3-gypsy subclass</fullName>
    </recommendedName>
</protein>
<sequence>MEFEPTLEQEIGKGQLNDEKIKEIKELIKLDKAPGFRVDADGTIWHGDRICVPNIKSVRDLILKEAHETAYSIHPGSEKMYQDLKQNFWWYGMKREVAEYVALCDICQRVKAKHQKPAGLLQPLKIPEWKWEEIGMDFIVGLPRTQSGFDSIWVVVDRLTKVAHFIPVKTTYSGAKLAELYMSEIVCLHGVPKKIVSIVELGLHLTFGSASIKMSPFQALYGRRCRTPLHWDQPGEKQLFGPGIIKDAERQGRMIRENLRIAQTRQKSYADNRRRDLEFAVGDYVYLKVSPIRGLRRFKVKGKLAPRYIGPFKIIDRKGEVAYQLELPNRLSGVHNVFHISQLKKCLRVPEEQLQEDELNVRDDLTYTEYPVQILEMAREDYRNGVIKMCKVKWSHHTARGGHTGKRG</sequence>
<dbReference type="PANTHER" id="PTHR45835">
    <property type="entry name" value="YALI0A06105P"/>
    <property type="match status" value="1"/>
</dbReference>
<dbReference type="InterPro" id="IPR012337">
    <property type="entry name" value="RNaseH-like_sf"/>
</dbReference>
<evidence type="ECO:0000313" key="3">
    <source>
        <dbReference type="EMBL" id="WVZ88981.1"/>
    </source>
</evidence>
<dbReference type="AlphaFoldDB" id="A0AAQ3UC44"/>
<feature type="domain" description="Tf2-1-like SH3-like" evidence="2">
    <location>
        <begin position="282"/>
        <end position="346"/>
    </location>
</feature>
<dbReference type="Pfam" id="PF17921">
    <property type="entry name" value="Integrase_H2C2"/>
    <property type="match status" value="1"/>
</dbReference>
<evidence type="ECO:0008006" key="5">
    <source>
        <dbReference type="Google" id="ProtNLM"/>
    </source>
</evidence>
<dbReference type="SUPFAM" id="SSF53098">
    <property type="entry name" value="Ribonuclease H-like"/>
    <property type="match status" value="1"/>
</dbReference>
<dbReference type="GO" id="GO:0003676">
    <property type="term" value="F:nucleic acid binding"/>
    <property type="evidence" value="ECO:0007669"/>
    <property type="project" value="InterPro"/>
</dbReference>
<proteinExistence type="predicted"/>
<dbReference type="InterPro" id="IPR056924">
    <property type="entry name" value="SH3_Tf2-1"/>
</dbReference>
<dbReference type="Pfam" id="PF24626">
    <property type="entry name" value="SH3_Tf2-1"/>
    <property type="match status" value="1"/>
</dbReference>
<dbReference type="InterPro" id="IPR036397">
    <property type="entry name" value="RNaseH_sf"/>
</dbReference>
<dbReference type="Gene3D" id="3.30.420.10">
    <property type="entry name" value="Ribonuclease H-like superfamily/Ribonuclease H"/>
    <property type="match status" value="1"/>
</dbReference>
<gene>
    <name evidence="3" type="ORF">U9M48_035446</name>
</gene>
<reference evidence="3 4" key="1">
    <citation type="submission" date="2024-02" db="EMBL/GenBank/DDBJ databases">
        <title>High-quality chromosome-scale genome assembly of Pensacola bahiagrass (Paspalum notatum Flugge var. saurae).</title>
        <authorList>
            <person name="Vega J.M."/>
            <person name="Podio M."/>
            <person name="Orjuela J."/>
            <person name="Siena L.A."/>
            <person name="Pessino S.C."/>
            <person name="Combes M.C."/>
            <person name="Mariac C."/>
            <person name="Albertini E."/>
            <person name="Pupilli F."/>
            <person name="Ortiz J.P.A."/>
            <person name="Leblanc O."/>
        </authorList>
    </citation>
    <scope>NUCLEOTIDE SEQUENCE [LARGE SCALE GENOMIC DNA]</scope>
    <source>
        <strain evidence="3">R1</strain>
        <tissue evidence="3">Leaf</tissue>
    </source>
</reference>
<name>A0AAQ3UC44_PASNO</name>
<organism evidence="3 4">
    <name type="scientific">Paspalum notatum var. saurae</name>
    <dbReference type="NCBI Taxonomy" id="547442"/>
    <lineage>
        <taxon>Eukaryota</taxon>
        <taxon>Viridiplantae</taxon>
        <taxon>Streptophyta</taxon>
        <taxon>Embryophyta</taxon>
        <taxon>Tracheophyta</taxon>
        <taxon>Spermatophyta</taxon>
        <taxon>Magnoliopsida</taxon>
        <taxon>Liliopsida</taxon>
        <taxon>Poales</taxon>
        <taxon>Poaceae</taxon>
        <taxon>PACMAD clade</taxon>
        <taxon>Panicoideae</taxon>
        <taxon>Andropogonodae</taxon>
        <taxon>Paspaleae</taxon>
        <taxon>Paspalinae</taxon>
        <taxon>Paspalum</taxon>
    </lineage>
</organism>